<gene>
    <name evidence="3" type="ORF">CHIRRI_LOCUS6669</name>
</gene>
<accession>A0A9N9RS06</accession>
<dbReference type="InterPro" id="IPR039499">
    <property type="entry name" value="LURA1/LRA25"/>
</dbReference>
<proteinExistence type="inferred from homology"/>
<feature type="compositionally biased region" description="Pro residues" evidence="2">
    <location>
        <begin position="167"/>
        <end position="178"/>
    </location>
</feature>
<organism evidence="3 4">
    <name type="scientific">Chironomus riparius</name>
    <dbReference type="NCBI Taxonomy" id="315576"/>
    <lineage>
        <taxon>Eukaryota</taxon>
        <taxon>Metazoa</taxon>
        <taxon>Ecdysozoa</taxon>
        <taxon>Arthropoda</taxon>
        <taxon>Hexapoda</taxon>
        <taxon>Insecta</taxon>
        <taxon>Pterygota</taxon>
        <taxon>Neoptera</taxon>
        <taxon>Endopterygota</taxon>
        <taxon>Diptera</taxon>
        <taxon>Nematocera</taxon>
        <taxon>Chironomoidea</taxon>
        <taxon>Chironomidae</taxon>
        <taxon>Chironominae</taxon>
        <taxon>Chironomus</taxon>
    </lineage>
</organism>
<evidence type="ECO:0000256" key="2">
    <source>
        <dbReference type="SAM" id="MobiDB-lite"/>
    </source>
</evidence>
<dbReference type="Proteomes" id="UP001153620">
    <property type="component" value="Chromosome 2"/>
</dbReference>
<reference evidence="3" key="2">
    <citation type="submission" date="2022-10" db="EMBL/GenBank/DDBJ databases">
        <authorList>
            <consortium name="ENA_rothamsted_submissions"/>
            <consortium name="culmorum"/>
            <person name="King R."/>
        </authorList>
    </citation>
    <scope>NUCLEOTIDE SEQUENCE</scope>
</reference>
<sequence length="178" mass="20115">MSLSGLPPLPNALSAIEILQQQLLAKQQSQEHMQIFQQNNLTSFDSQRSLTSSSSSSMSRKTTTLDTKLAILKSEMYSLRQLDLSLLSQLWALNESIQEFRAVMQEQEMLSPHSPSNSDSNINSDEETSEDRNNNLLDKTSPTSNDRDFIEDMHKKLEKQIKRMNVAPPPVPDSPRPV</sequence>
<feature type="region of interest" description="Disordered" evidence="2">
    <location>
        <begin position="107"/>
        <end position="178"/>
    </location>
</feature>
<reference evidence="3" key="1">
    <citation type="submission" date="2022-01" db="EMBL/GenBank/DDBJ databases">
        <authorList>
            <person name="King R."/>
        </authorList>
    </citation>
    <scope>NUCLEOTIDE SEQUENCE</scope>
</reference>
<keyword evidence="4" id="KW-1185">Reference proteome</keyword>
<comment type="similarity">
    <text evidence="1">Belongs to the FAM89 family.</text>
</comment>
<feature type="compositionally biased region" description="Low complexity" evidence="2">
    <location>
        <begin position="111"/>
        <end position="123"/>
    </location>
</feature>
<feature type="compositionally biased region" description="Polar residues" evidence="2">
    <location>
        <begin position="134"/>
        <end position="144"/>
    </location>
</feature>
<dbReference type="PANTHER" id="PTHR46949">
    <property type="entry name" value="LEUCINE REPEAT ADAPTER PROTEIN 25"/>
    <property type="match status" value="1"/>
</dbReference>
<feature type="compositionally biased region" description="Basic and acidic residues" evidence="2">
    <location>
        <begin position="145"/>
        <end position="161"/>
    </location>
</feature>
<name>A0A9N9RS06_9DIPT</name>
<dbReference type="OrthoDB" id="1681166at2759"/>
<dbReference type="PANTHER" id="PTHR46949:SF1">
    <property type="entry name" value="AT07979P2"/>
    <property type="match status" value="1"/>
</dbReference>
<dbReference type="EMBL" id="OU895878">
    <property type="protein sequence ID" value="CAG9803773.1"/>
    <property type="molecule type" value="Genomic_DNA"/>
</dbReference>
<evidence type="ECO:0000256" key="1">
    <source>
        <dbReference type="ARBA" id="ARBA00038125"/>
    </source>
</evidence>
<protein>
    <submittedName>
        <fullName evidence="3">Uncharacterized protein</fullName>
    </submittedName>
</protein>
<dbReference type="Pfam" id="PF14854">
    <property type="entry name" value="LURAP"/>
    <property type="match status" value="1"/>
</dbReference>
<evidence type="ECO:0000313" key="3">
    <source>
        <dbReference type="EMBL" id="CAG9803773.1"/>
    </source>
</evidence>
<evidence type="ECO:0000313" key="4">
    <source>
        <dbReference type="Proteomes" id="UP001153620"/>
    </source>
</evidence>
<dbReference type="AlphaFoldDB" id="A0A9N9RS06"/>